<dbReference type="SUPFAM" id="SSF53756">
    <property type="entry name" value="UDP-Glycosyltransferase/glycogen phosphorylase"/>
    <property type="match status" value="1"/>
</dbReference>
<dbReference type="PANTHER" id="PTHR43174:SF3">
    <property type="entry name" value="UDP-N-ACETYLGLUCOSAMINE 2-EPIMERASE"/>
    <property type="match status" value="1"/>
</dbReference>
<name>A0ABM5VXU0_ECTME</name>
<accession>A0ABM5VXU0</accession>
<gene>
    <name evidence="2" type="ORF">DW68_014105</name>
</gene>
<dbReference type="NCBIfam" id="TIGR03568">
    <property type="entry name" value="NeuC_NnaA"/>
    <property type="match status" value="1"/>
</dbReference>
<keyword evidence="3" id="KW-1185">Reference proteome</keyword>
<dbReference type="CDD" id="cd03786">
    <property type="entry name" value="GTB_UDP-GlcNAc_2-Epimerase"/>
    <property type="match status" value="1"/>
</dbReference>
<evidence type="ECO:0000313" key="2">
    <source>
        <dbReference type="EMBL" id="ALN19719.1"/>
    </source>
</evidence>
<dbReference type="RefSeq" id="WP_017362828.1">
    <property type="nucleotide sequence ID" value="NZ_CP013124.1"/>
</dbReference>
<dbReference type="InterPro" id="IPR003331">
    <property type="entry name" value="UDP_GlcNAc_Epimerase_2_dom"/>
</dbReference>
<evidence type="ECO:0000313" key="3">
    <source>
        <dbReference type="Proteomes" id="UP000028530"/>
    </source>
</evidence>
<dbReference type="Pfam" id="PF02350">
    <property type="entry name" value="Epimerase_2"/>
    <property type="match status" value="1"/>
</dbReference>
<evidence type="ECO:0000259" key="1">
    <source>
        <dbReference type="Pfam" id="PF02350"/>
    </source>
</evidence>
<dbReference type="GeneID" id="57607011"/>
<dbReference type="PANTHER" id="PTHR43174">
    <property type="entry name" value="UDP-N-ACETYLGLUCOSAMINE 2-EPIMERASE"/>
    <property type="match status" value="1"/>
</dbReference>
<organism evidence="2 3">
    <name type="scientific">Ectopseudomonas mendocina S5.2</name>
    <dbReference type="NCBI Taxonomy" id="1225174"/>
    <lineage>
        <taxon>Bacteria</taxon>
        <taxon>Pseudomonadati</taxon>
        <taxon>Pseudomonadota</taxon>
        <taxon>Gammaproteobacteria</taxon>
        <taxon>Pseudomonadales</taxon>
        <taxon>Pseudomonadaceae</taxon>
        <taxon>Ectopseudomonas</taxon>
    </lineage>
</organism>
<dbReference type="Gene3D" id="3.40.50.2000">
    <property type="entry name" value="Glycogen Phosphorylase B"/>
    <property type="match status" value="2"/>
</dbReference>
<feature type="domain" description="UDP-N-acetylglucosamine 2-epimerase" evidence="1">
    <location>
        <begin position="22"/>
        <end position="365"/>
    </location>
</feature>
<protein>
    <submittedName>
        <fullName evidence="2">UDP-N-acetyl glucosamine 2-epimerase</fullName>
    </submittedName>
</protein>
<dbReference type="Proteomes" id="UP000028530">
    <property type="component" value="Chromosome"/>
</dbReference>
<sequence length="385" mass="43431">MVKVSVFTSTRAEYGLLYWLIKELHDSADFELQLIVTGTHLSHEYGYTVTEIINDGFLPSERVATLISDDSPQAITRSSALLAISLSDYFARERPDYFVVLGDRVELLAACEAALIAKIPIVHLHGGEITEGAVDEKVRHAVTKFADLHFTSTEVYRRRIIQMGENPDSVVNCGALGLESLSRKDTLPRELLAELIDIKVEDKYFLVVYHPETNKSCEDIAPLLRVLAEYPEYKKIIIYPNSDVMSRDIIAAITEFEVKYPDQVRLIKSMGRDGYLSLIKNCELYIGNSSSGIIEVPSFYRPIVNVGDRQKGRIRSASTIDVEMNYESISLGVSRALSKEFTDMLPAMHSPYAGESPSKTIIDKLRSVSFQKYSGKRFFDWEFEV</sequence>
<dbReference type="EMBL" id="CP013124">
    <property type="protein sequence ID" value="ALN19719.1"/>
    <property type="molecule type" value="Genomic_DNA"/>
</dbReference>
<reference evidence="2 3" key="1">
    <citation type="submission" date="2015-11" db="EMBL/GenBank/DDBJ databases">
        <authorList>
            <person name="Chong T.M."/>
            <person name="Chan K.G."/>
            <person name="Dessaux Y."/>
        </authorList>
    </citation>
    <scope>NUCLEOTIDE SEQUENCE [LARGE SCALE GENOMIC DNA]</scope>
    <source>
        <strain evidence="2 3">S5.2</strain>
    </source>
</reference>
<proteinExistence type="predicted"/>
<dbReference type="InterPro" id="IPR020004">
    <property type="entry name" value="UDP-GlcNAc_Epase"/>
</dbReference>
<dbReference type="InterPro" id="IPR029767">
    <property type="entry name" value="WecB-like"/>
</dbReference>